<feature type="transmembrane region" description="Helical" evidence="2">
    <location>
        <begin position="240"/>
        <end position="260"/>
    </location>
</feature>
<keyword evidence="2" id="KW-0812">Transmembrane</keyword>
<feature type="compositionally biased region" description="Polar residues" evidence="1">
    <location>
        <begin position="65"/>
        <end position="79"/>
    </location>
</feature>
<evidence type="ECO:0000256" key="1">
    <source>
        <dbReference type="SAM" id="MobiDB-lite"/>
    </source>
</evidence>
<name>A0ABQ7D6P5_BRACR</name>
<dbReference type="Proteomes" id="UP000266723">
    <property type="component" value="Unassembled WGS sequence"/>
</dbReference>
<keyword evidence="4" id="KW-1185">Reference proteome</keyword>
<reference evidence="3 4" key="1">
    <citation type="journal article" date="2020" name="BMC Genomics">
        <title>Intraspecific diversification of the crop wild relative Brassica cretica Lam. using demographic model selection.</title>
        <authorList>
            <person name="Kioukis A."/>
            <person name="Michalopoulou V.A."/>
            <person name="Briers L."/>
            <person name="Pirintsos S."/>
            <person name="Studholme D.J."/>
            <person name="Pavlidis P."/>
            <person name="Sarris P.F."/>
        </authorList>
    </citation>
    <scope>NUCLEOTIDE SEQUENCE [LARGE SCALE GENOMIC DNA]</scope>
    <source>
        <strain evidence="4">cv. PFS-1207/04</strain>
    </source>
</reference>
<feature type="region of interest" description="Disordered" evidence="1">
    <location>
        <begin position="1"/>
        <end position="140"/>
    </location>
</feature>
<feature type="compositionally biased region" description="Basic and acidic residues" evidence="1">
    <location>
        <begin position="48"/>
        <end position="58"/>
    </location>
</feature>
<feature type="transmembrane region" description="Helical" evidence="2">
    <location>
        <begin position="217"/>
        <end position="234"/>
    </location>
</feature>
<feature type="compositionally biased region" description="Polar residues" evidence="1">
    <location>
        <begin position="96"/>
        <end position="111"/>
    </location>
</feature>
<feature type="compositionally biased region" description="Basic and acidic residues" evidence="1">
    <location>
        <begin position="112"/>
        <end position="135"/>
    </location>
</feature>
<keyword evidence="2" id="KW-1133">Transmembrane helix</keyword>
<evidence type="ECO:0000313" key="3">
    <source>
        <dbReference type="EMBL" id="KAF3566689.1"/>
    </source>
</evidence>
<protein>
    <submittedName>
        <fullName evidence="3">Uncharacterized protein</fullName>
    </submittedName>
</protein>
<accession>A0ABQ7D6P5</accession>
<evidence type="ECO:0000256" key="2">
    <source>
        <dbReference type="SAM" id="Phobius"/>
    </source>
</evidence>
<sequence>MSSSSSNLVDRTRNQAKEVKENKKDATEEAVMSSSSSNLVDRTSNQAKEVKENKKDAATEEAVMSSFSSNLVDRTSNQAKEVKENKKDAATEKAVMSSSSSNLVDRTSNQVKEVKENKKDAGTEIAKKAKPKNESPNEASHLNRAPIMHKVEHILLMILEELKEVKTMAMTKATGGNACGDPKPASATGVNACGDPKPASTWWEPSTAGSMQQHEGLIFYLSLLVVFSEATLLMSPDTLAYCVGGVLLVVAVLAVLYFVCKSFRSFLGKYGISLTGTAENAAFLVRTRTIEHKNESNVSAAVSNVSAISNVSADSNVMPALE</sequence>
<feature type="compositionally biased region" description="Basic and acidic residues" evidence="1">
    <location>
        <begin position="10"/>
        <end position="27"/>
    </location>
</feature>
<dbReference type="EMBL" id="QGKV02000759">
    <property type="protein sequence ID" value="KAF3566689.1"/>
    <property type="molecule type" value="Genomic_DNA"/>
</dbReference>
<comment type="caution">
    <text evidence="3">The sequence shown here is derived from an EMBL/GenBank/DDBJ whole genome shotgun (WGS) entry which is preliminary data.</text>
</comment>
<organism evidence="3 4">
    <name type="scientific">Brassica cretica</name>
    <name type="common">Mustard</name>
    <dbReference type="NCBI Taxonomy" id="69181"/>
    <lineage>
        <taxon>Eukaryota</taxon>
        <taxon>Viridiplantae</taxon>
        <taxon>Streptophyta</taxon>
        <taxon>Embryophyta</taxon>
        <taxon>Tracheophyta</taxon>
        <taxon>Spermatophyta</taxon>
        <taxon>Magnoliopsida</taxon>
        <taxon>eudicotyledons</taxon>
        <taxon>Gunneridae</taxon>
        <taxon>Pentapetalae</taxon>
        <taxon>rosids</taxon>
        <taxon>malvids</taxon>
        <taxon>Brassicales</taxon>
        <taxon>Brassicaceae</taxon>
        <taxon>Brassiceae</taxon>
        <taxon>Brassica</taxon>
    </lineage>
</organism>
<proteinExistence type="predicted"/>
<gene>
    <name evidence="3" type="ORF">DY000_02019466</name>
</gene>
<feature type="compositionally biased region" description="Basic and acidic residues" evidence="1">
    <location>
        <begin position="80"/>
        <end position="91"/>
    </location>
</feature>
<evidence type="ECO:0000313" key="4">
    <source>
        <dbReference type="Proteomes" id="UP000266723"/>
    </source>
</evidence>
<keyword evidence="2" id="KW-0472">Membrane</keyword>
<feature type="compositionally biased region" description="Polar residues" evidence="1">
    <location>
        <begin position="32"/>
        <end position="47"/>
    </location>
</feature>